<feature type="region of interest" description="Disordered" evidence="1">
    <location>
        <begin position="261"/>
        <end position="289"/>
    </location>
</feature>
<dbReference type="OrthoDB" id="1820774at2"/>
<sequence length="289" mass="32410">MKVRELIRYSKGLLAGRRARTMMICILPLGAELFFRSSEAAVYSLMLYFGDYAPIKLFGGDEPLQLAVAAVTALLRWVTTAPLMYAAAMRLYSITAEKNELRHKPFSRILLRKCTLKRSISAKLWTKTIGLFTLVPAVFFGTSAYALLSGKLYAREAFLAINAVFLTLVSLLIWASLKLSFAAVPFLLVRYPKRTAFRTVIYSVGFMRGRKSVLLRLIAVYLPQMMTIAGLPYGLTKLMNAFSLSIDIFIKEDEYLEANRADSGRGKTNNAGKLPRRKKRCFKASADKA</sequence>
<evidence type="ECO:0000313" key="3">
    <source>
        <dbReference type="EMBL" id="SEH57535.1"/>
    </source>
</evidence>
<dbReference type="Proteomes" id="UP000183190">
    <property type="component" value="Unassembled WGS sequence"/>
</dbReference>
<evidence type="ECO:0000313" key="4">
    <source>
        <dbReference type="Proteomes" id="UP000183190"/>
    </source>
</evidence>
<protein>
    <submittedName>
        <fullName evidence="3">Uncharacterized protein</fullName>
    </submittedName>
</protein>
<dbReference type="RefSeq" id="WP_074716096.1">
    <property type="nucleotide sequence ID" value="NZ_FNWV01000004.1"/>
</dbReference>
<accession>A0A1H6J609</accession>
<feature type="transmembrane region" description="Helical" evidence="2">
    <location>
        <begin position="160"/>
        <end position="189"/>
    </location>
</feature>
<keyword evidence="2" id="KW-1133">Transmembrane helix</keyword>
<keyword evidence="2" id="KW-0472">Membrane</keyword>
<dbReference type="AlphaFoldDB" id="A0A1H6J609"/>
<feature type="transmembrane region" description="Helical" evidence="2">
    <location>
        <begin position="213"/>
        <end position="235"/>
    </location>
</feature>
<reference evidence="3 4" key="1">
    <citation type="submission" date="2016-10" db="EMBL/GenBank/DDBJ databases">
        <authorList>
            <person name="de Groot N.N."/>
        </authorList>
    </citation>
    <scope>NUCLEOTIDE SEQUENCE [LARGE SCALE GENOMIC DNA]</scope>
    <source>
        <strain evidence="3 4">YAD2003</strain>
    </source>
</reference>
<dbReference type="EMBL" id="FNWV01000004">
    <property type="protein sequence ID" value="SEH57535.1"/>
    <property type="molecule type" value="Genomic_DNA"/>
</dbReference>
<keyword evidence="2" id="KW-0812">Transmembrane</keyword>
<feature type="transmembrane region" description="Helical" evidence="2">
    <location>
        <begin position="64"/>
        <end position="88"/>
    </location>
</feature>
<proteinExistence type="predicted"/>
<organism evidence="3 4">
    <name type="scientific">Ruminococcus flavefaciens</name>
    <dbReference type="NCBI Taxonomy" id="1265"/>
    <lineage>
        <taxon>Bacteria</taxon>
        <taxon>Bacillati</taxon>
        <taxon>Bacillota</taxon>
        <taxon>Clostridia</taxon>
        <taxon>Eubacteriales</taxon>
        <taxon>Oscillospiraceae</taxon>
        <taxon>Ruminococcus</taxon>
    </lineage>
</organism>
<evidence type="ECO:0000256" key="1">
    <source>
        <dbReference type="SAM" id="MobiDB-lite"/>
    </source>
</evidence>
<feature type="transmembrane region" description="Helical" evidence="2">
    <location>
        <begin position="128"/>
        <end position="148"/>
    </location>
</feature>
<name>A0A1H6J609_RUMFL</name>
<evidence type="ECO:0000256" key="2">
    <source>
        <dbReference type="SAM" id="Phobius"/>
    </source>
</evidence>
<gene>
    <name evidence="3" type="ORF">SAMN02910265_01569</name>
</gene>